<dbReference type="AlphaFoldDB" id="A0A7J7CHL9"/>
<comment type="caution">
    <text evidence="9">The sequence shown here is derived from an EMBL/GenBank/DDBJ whole genome shotgun (WGS) entry which is preliminary data.</text>
</comment>
<dbReference type="PROSITE" id="PS50090">
    <property type="entry name" value="MYB_LIKE"/>
    <property type="match status" value="2"/>
</dbReference>
<comment type="subcellular location">
    <subcellularLocation>
        <location evidence="1">Nucleus</location>
    </subcellularLocation>
</comment>
<dbReference type="FunFam" id="1.10.10.60:FF:000140">
    <property type="entry name" value="Myb transcription factor"/>
    <property type="match status" value="1"/>
</dbReference>
<dbReference type="PANTHER" id="PTHR47997:SF40">
    <property type="entry name" value="TRANSCRIPTION FACTOR MYB26-LIKE"/>
    <property type="match status" value="1"/>
</dbReference>
<gene>
    <name evidence="9" type="ORF">HS088_TW17G01098</name>
</gene>
<evidence type="ECO:0000313" key="10">
    <source>
        <dbReference type="Proteomes" id="UP000593562"/>
    </source>
</evidence>
<name>A0A7J7CHL9_TRIWF</name>
<protein>
    <submittedName>
        <fullName evidence="9">Myb-related protein</fullName>
    </submittedName>
</protein>
<keyword evidence="5" id="KW-0804">Transcription</keyword>
<dbReference type="InterPro" id="IPR001005">
    <property type="entry name" value="SANT/Myb"/>
</dbReference>
<evidence type="ECO:0000256" key="2">
    <source>
        <dbReference type="ARBA" id="ARBA00022737"/>
    </source>
</evidence>
<reference evidence="9 10" key="1">
    <citation type="journal article" date="2020" name="Nat. Commun.">
        <title>Genome of Tripterygium wilfordii and identification of cytochrome P450 involved in triptolide biosynthesis.</title>
        <authorList>
            <person name="Tu L."/>
            <person name="Su P."/>
            <person name="Zhang Z."/>
            <person name="Gao L."/>
            <person name="Wang J."/>
            <person name="Hu T."/>
            <person name="Zhou J."/>
            <person name="Zhang Y."/>
            <person name="Zhao Y."/>
            <person name="Liu Y."/>
            <person name="Song Y."/>
            <person name="Tong Y."/>
            <person name="Lu Y."/>
            <person name="Yang J."/>
            <person name="Xu C."/>
            <person name="Jia M."/>
            <person name="Peters R.J."/>
            <person name="Huang L."/>
            <person name="Gao W."/>
        </authorList>
    </citation>
    <scope>NUCLEOTIDE SEQUENCE [LARGE SCALE GENOMIC DNA]</scope>
    <source>
        <strain evidence="10">cv. XIE 37</strain>
        <tissue evidence="9">Leaf</tissue>
    </source>
</reference>
<evidence type="ECO:0000256" key="5">
    <source>
        <dbReference type="ARBA" id="ARBA00023163"/>
    </source>
</evidence>
<organism evidence="9 10">
    <name type="scientific">Tripterygium wilfordii</name>
    <name type="common">Thunder God vine</name>
    <dbReference type="NCBI Taxonomy" id="458696"/>
    <lineage>
        <taxon>Eukaryota</taxon>
        <taxon>Viridiplantae</taxon>
        <taxon>Streptophyta</taxon>
        <taxon>Embryophyta</taxon>
        <taxon>Tracheophyta</taxon>
        <taxon>Spermatophyta</taxon>
        <taxon>Magnoliopsida</taxon>
        <taxon>eudicotyledons</taxon>
        <taxon>Gunneridae</taxon>
        <taxon>Pentapetalae</taxon>
        <taxon>rosids</taxon>
        <taxon>fabids</taxon>
        <taxon>Celastrales</taxon>
        <taxon>Celastraceae</taxon>
        <taxon>Tripterygium</taxon>
    </lineage>
</organism>
<evidence type="ECO:0000259" key="7">
    <source>
        <dbReference type="PROSITE" id="PS50090"/>
    </source>
</evidence>
<dbReference type="Pfam" id="PF00249">
    <property type="entry name" value="Myb_DNA-binding"/>
    <property type="match status" value="2"/>
</dbReference>
<dbReference type="InterPro" id="IPR051953">
    <property type="entry name" value="Plant_SW-associated_TFs"/>
</dbReference>
<evidence type="ECO:0000256" key="3">
    <source>
        <dbReference type="ARBA" id="ARBA00023015"/>
    </source>
</evidence>
<dbReference type="Proteomes" id="UP000593562">
    <property type="component" value="Unassembled WGS sequence"/>
</dbReference>
<feature type="domain" description="HTH myb-type" evidence="8">
    <location>
        <begin position="61"/>
        <end position="115"/>
    </location>
</feature>
<dbReference type="GO" id="GO:0005634">
    <property type="term" value="C:nucleus"/>
    <property type="evidence" value="ECO:0007669"/>
    <property type="project" value="UniProtKB-SubCell"/>
</dbReference>
<dbReference type="InParanoid" id="A0A7J7CHL9"/>
<keyword evidence="2" id="KW-0677">Repeat</keyword>
<dbReference type="Gene3D" id="1.10.10.60">
    <property type="entry name" value="Homeodomain-like"/>
    <property type="match status" value="2"/>
</dbReference>
<evidence type="ECO:0000259" key="8">
    <source>
        <dbReference type="PROSITE" id="PS51294"/>
    </source>
</evidence>
<dbReference type="EMBL" id="JAAARO010000017">
    <property type="protein sequence ID" value="KAF5733552.1"/>
    <property type="molecule type" value="Genomic_DNA"/>
</dbReference>
<keyword evidence="10" id="KW-1185">Reference proteome</keyword>
<accession>A0A7J7CHL9</accession>
<dbReference type="OrthoDB" id="2143914at2759"/>
<keyword evidence="6" id="KW-0539">Nucleus</keyword>
<feature type="domain" description="Myb-like" evidence="7">
    <location>
        <begin position="8"/>
        <end position="60"/>
    </location>
</feature>
<dbReference type="GO" id="GO:0003677">
    <property type="term" value="F:DNA binding"/>
    <property type="evidence" value="ECO:0007669"/>
    <property type="project" value="UniProtKB-KW"/>
</dbReference>
<dbReference type="FunFam" id="1.10.10.60:FF:000185">
    <property type="entry name" value="MYB transcription factor"/>
    <property type="match status" value="1"/>
</dbReference>
<dbReference type="SUPFAM" id="SSF46689">
    <property type="entry name" value="Homeodomain-like"/>
    <property type="match status" value="1"/>
</dbReference>
<keyword evidence="3" id="KW-0805">Transcription regulation</keyword>
<evidence type="ECO:0000313" key="9">
    <source>
        <dbReference type="EMBL" id="KAF5733552.1"/>
    </source>
</evidence>
<evidence type="ECO:0000256" key="6">
    <source>
        <dbReference type="ARBA" id="ARBA00023242"/>
    </source>
</evidence>
<proteinExistence type="predicted"/>
<dbReference type="CDD" id="cd00167">
    <property type="entry name" value="SANT"/>
    <property type="match status" value="2"/>
</dbReference>
<dbReference type="PROSITE" id="PS51294">
    <property type="entry name" value="HTH_MYB"/>
    <property type="match status" value="2"/>
</dbReference>
<feature type="domain" description="Myb-like" evidence="7">
    <location>
        <begin position="61"/>
        <end position="111"/>
    </location>
</feature>
<dbReference type="PANTHER" id="PTHR47997">
    <property type="entry name" value="MYB DOMAIN PROTEIN 55"/>
    <property type="match status" value="1"/>
</dbReference>
<feature type="domain" description="HTH myb-type" evidence="8">
    <location>
        <begin position="8"/>
        <end position="60"/>
    </location>
</feature>
<evidence type="ECO:0000256" key="4">
    <source>
        <dbReference type="ARBA" id="ARBA00023125"/>
    </source>
</evidence>
<dbReference type="InterPro" id="IPR009057">
    <property type="entry name" value="Homeodomain-like_sf"/>
</dbReference>
<evidence type="ECO:0000256" key="1">
    <source>
        <dbReference type="ARBA" id="ARBA00004123"/>
    </source>
</evidence>
<sequence length="311" mass="35657">MGHRCCTKQRVRRGLWSPEEDEKLIKHITTHGHGSWTCVPKLAGLQRCGKSCRLRWINYLRPDLKKGSFSEEEEQIIIDVHRILGNRWAVIAKHLPGRTDNEVKNFWNSSIKKKLISQGIDPKTHNLISSHNRDNYSYCNNNKKVQSKSQEPFSIITVNPHKRNTSSHPPILTLPPVSPPPPHTQPPIFNKTNYDQNSHDSSMNPSVLDNLLVDEICFLGGTTNTVLVEPPFEEAEQLQNQNKETNICDEVVEVDKMINIDHVKDGDQNMYNNATFDISTSSFDLDKFIESTLMSSTCDFNFNMEDLLWNF</sequence>
<dbReference type="InterPro" id="IPR017930">
    <property type="entry name" value="Myb_dom"/>
</dbReference>
<keyword evidence="4" id="KW-0238">DNA-binding</keyword>
<dbReference type="SMART" id="SM00717">
    <property type="entry name" value="SANT"/>
    <property type="match status" value="2"/>
</dbReference>